<dbReference type="Pfam" id="PF12974">
    <property type="entry name" value="Phosphonate-bd"/>
    <property type="match status" value="1"/>
</dbReference>
<gene>
    <name evidence="1" type="ORF">GCM10011335_13400</name>
</gene>
<evidence type="ECO:0000313" key="1">
    <source>
        <dbReference type="EMBL" id="GGD11735.1"/>
    </source>
</evidence>
<dbReference type="SUPFAM" id="SSF53850">
    <property type="entry name" value="Periplasmic binding protein-like II"/>
    <property type="match status" value="1"/>
</dbReference>
<keyword evidence="2" id="KW-1185">Reference proteome</keyword>
<protein>
    <submittedName>
        <fullName evidence="1">Phosphate ABC transporter substrate-binding protein</fullName>
    </submittedName>
</protein>
<organism evidence="1 2">
    <name type="scientific">Aureimonas glaciei</name>
    <dbReference type="NCBI Taxonomy" id="1776957"/>
    <lineage>
        <taxon>Bacteria</taxon>
        <taxon>Pseudomonadati</taxon>
        <taxon>Pseudomonadota</taxon>
        <taxon>Alphaproteobacteria</taxon>
        <taxon>Hyphomicrobiales</taxon>
        <taxon>Aurantimonadaceae</taxon>
        <taxon>Aureimonas</taxon>
    </lineage>
</organism>
<reference evidence="1" key="1">
    <citation type="journal article" date="2014" name="Int. J. Syst. Evol. Microbiol.">
        <title>Complete genome sequence of Corynebacterium casei LMG S-19264T (=DSM 44701T), isolated from a smear-ripened cheese.</title>
        <authorList>
            <consortium name="US DOE Joint Genome Institute (JGI-PGF)"/>
            <person name="Walter F."/>
            <person name="Albersmeier A."/>
            <person name="Kalinowski J."/>
            <person name="Ruckert C."/>
        </authorList>
    </citation>
    <scope>NUCLEOTIDE SEQUENCE</scope>
    <source>
        <strain evidence="1">CGMCC 1.15493</strain>
    </source>
</reference>
<name>A0A916XU94_9HYPH</name>
<comment type="caution">
    <text evidence="1">The sequence shown here is derived from an EMBL/GenBank/DDBJ whole genome shotgun (WGS) entry which is preliminary data.</text>
</comment>
<dbReference type="RefSeq" id="WP_210319241.1">
    <property type="nucleotide sequence ID" value="NZ_BMJJ01000002.1"/>
</dbReference>
<dbReference type="PANTHER" id="PTHR35841:SF1">
    <property type="entry name" value="PHOSPHONATES-BINDING PERIPLASMIC PROTEIN"/>
    <property type="match status" value="1"/>
</dbReference>
<dbReference type="EMBL" id="BMJJ01000002">
    <property type="protein sequence ID" value="GGD11735.1"/>
    <property type="molecule type" value="Genomic_DNA"/>
</dbReference>
<reference evidence="1" key="2">
    <citation type="submission" date="2020-09" db="EMBL/GenBank/DDBJ databases">
        <authorList>
            <person name="Sun Q."/>
            <person name="Zhou Y."/>
        </authorList>
    </citation>
    <scope>NUCLEOTIDE SEQUENCE</scope>
    <source>
        <strain evidence="1">CGMCC 1.15493</strain>
    </source>
</reference>
<sequence>MPQTLVSYPMYAAAPGAIDGFWQGLRRHLREAGFADVEEGLSQPDDLMAHWTRPDLLLSQTCGYPLTHALAGRVQLVGTLGYEAPGCEGALYSSVFVVRADDPAERLADFRGRRVAFNSRDSQSGTNCLRHAVAPLAEGGRFFGTAIESGAHRRSMRLVKDGVADIAAVDAVTYALATDAGLTDGLRILTFSERAPGLPLVTAADTAPEAVARLRQAVAAASADPALASARAGMRLSSFEVLPLAAYDVIPAMEREAVAAGYPELI</sequence>
<dbReference type="Gene3D" id="3.40.190.10">
    <property type="entry name" value="Periplasmic binding protein-like II"/>
    <property type="match status" value="1"/>
</dbReference>
<dbReference type="PANTHER" id="PTHR35841">
    <property type="entry name" value="PHOSPHONATES-BINDING PERIPLASMIC PROTEIN"/>
    <property type="match status" value="1"/>
</dbReference>
<dbReference type="Proteomes" id="UP000613160">
    <property type="component" value="Unassembled WGS sequence"/>
</dbReference>
<proteinExistence type="predicted"/>
<accession>A0A916XU94</accession>
<evidence type="ECO:0000313" key="2">
    <source>
        <dbReference type="Proteomes" id="UP000613160"/>
    </source>
</evidence>
<dbReference type="AlphaFoldDB" id="A0A916XU94"/>